<gene>
    <name evidence="4" type="ORF">I593_02173</name>
</gene>
<evidence type="ECO:0000256" key="1">
    <source>
        <dbReference type="SAM" id="MobiDB-lite"/>
    </source>
</evidence>
<dbReference type="PATRIC" id="fig|1120927.3.peg.2108"/>
<dbReference type="RefSeq" id="WP_016167225.1">
    <property type="nucleotide sequence ID" value="NZ_JHZG01000017.1"/>
</dbReference>
<dbReference type="OrthoDB" id="9016931at2"/>
<feature type="domain" description="Baseplate hub protein gp44-like N-terminal" evidence="2">
    <location>
        <begin position="9"/>
        <end position="93"/>
    </location>
</feature>
<feature type="domain" description="Baseplate hub protein gp44/GpP-like second" evidence="3">
    <location>
        <begin position="96"/>
        <end position="179"/>
    </location>
</feature>
<evidence type="ECO:0000313" key="4">
    <source>
        <dbReference type="EMBL" id="EOR07286.1"/>
    </source>
</evidence>
<evidence type="ECO:0000259" key="2">
    <source>
        <dbReference type="Pfam" id="PF21683"/>
    </source>
</evidence>
<feature type="compositionally biased region" description="Basic residues" evidence="1">
    <location>
        <begin position="352"/>
        <end position="361"/>
    </location>
</feature>
<dbReference type="AlphaFoldDB" id="R9B4J9"/>
<sequence>MLDNQDKVIRLIIGGFEINTWDDASIDSAIDTPAEQWSFSLFSDDDLELPASVKSGAKVQAYYGNELILTSTADAVDEGCDRSGYALKISGRDLVGQLIDCSVPIFNGRQMNLEELINKFVLSGDMGPLFNNFKIQNNSWLKNKISVEPGESLWDAIVKAAQVTGQHVWLEPDATLVIGDPFKNAYQAETSLQLIRYSDANNVLDARYTEDVSNVFTDIKILSQDAKGQHILAIGSAETQLNHKRLKIVSLSDVETKAEADAALEKIKKDNNLQAYSMLATVPDWTLDGKVWSTGWYINFETNRLSRATAKWAVVGRTLTLSRDNGKKTSLKLHRQGDWAQPLLYKDPQKSTSKKSKKTKTAKSDKEEKK</sequence>
<name>R9B4J9_9GAMM</name>
<reference evidence="4 5" key="1">
    <citation type="submission" date="2013-03" db="EMBL/GenBank/DDBJ databases">
        <title>The Genome Sequence of Acinetobacter tandoii CIP 107469.</title>
        <authorList>
            <consortium name="The Broad Institute Genome Sequencing Platform"/>
            <consortium name="The Broad Institute Genome Sequencing Center for Infectious Disease"/>
            <person name="Cerqueira G."/>
            <person name="Feldgarden M."/>
            <person name="Courvalin P."/>
            <person name="Perichon B."/>
            <person name="Grillot-Courvalin C."/>
            <person name="Clermont D."/>
            <person name="Rocha E."/>
            <person name="Yoon E.-J."/>
            <person name="Nemec A."/>
            <person name="Walker B."/>
            <person name="Young S.K."/>
            <person name="Zeng Q."/>
            <person name="Gargeya S."/>
            <person name="Fitzgerald M."/>
            <person name="Haas B."/>
            <person name="Abouelleil A."/>
            <person name="Alvarado L."/>
            <person name="Arachchi H.M."/>
            <person name="Berlin A.M."/>
            <person name="Chapman S.B."/>
            <person name="Dewar J."/>
            <person name="Goldberg J."/>
            <person name="Griggs A."/>
            <person name="Gujja S."/>
            <person name="Hansen M."/>
            <person name="Howarth C."/>
            <person name="Imamovic A."/>
            <person name="Larimer J."/>
            <person name="McCowan C."/>
            <person name="Murphy C."/>
            <person name="Neiman D."/>
            <person name="Pearson M."/>
            <person name="Priest M."/>
            <person name="Roberts A."/>
            <person name="Saif S."/>
            <person name="Shea T."/>
            <person name="Sisk P."/>
            <person name="Sykes S."/>
            <person name="Wortman J."/>
            <person name="Nusbaum C."/>
            <person name="Birren B."/>
        </authorList>
    </citation>
    <scope>NUCLEOTIDE SEQUENCE [LARGE SCALE GENOMIC DNA]</scope>
    <source>
        <strain evidence="4 5">CIP 107469</strain>
    </source>
</reference>
<feature type="region of interest" description="Disordered" evidence="1">
    <location>
        <begin position="340"/>
        <end position="370"/>
    </location>
</feature>
<dbReference type="Gene3D" id="2.30.300.10">
    <property type="entry name" value="Baseplate protein-like domain - beta roll fold"/>
    <property type="match status" value="1"/>
</dbReference>
<dbReference type="SUPFAM" id="SSF69279">
    <property type="entry name" value="Phage tail proteins"/>
    <property type="match status" value="2"/>
</dbReference>
<keyword evidence="5" id="KW-1185">Reference proteome</keyword>
<dbReference type="Gene3D" id="3.30.1920.10">
    <property type="entry name" value="Baseplate protein-like domains - 2 layer sandwich fold"/>
    <property type="match status" value="1"/>
</dbReference>
<dbReference type="Pfam" id="PF21683">
    <property type="entry name" value="GpP-like_1st"/>
    <property type="match status" value="1"/>
</dbReference>
<protein>
    <recommendedName>
        <fullName evidence="6">Bacteriophage Mu P protein</fullName>
    </recommendedName>
</protein>
<dbReference type="eggNOG" id="COG4379">
    <property type="taxonomic scope" value="Bacteria"/>
</dbReference>
<dbReference type="Proteomes" id="UP000016201">
    <property type="component" value="Unassembled WGS sequence"/>
</dbReference>
<dbReference type="InterPro" id="IPR049354">
    <property type="entry name" value="GpP-like_N"/>
</dbReference>
<evidence type="ECO:0000259" key="3">
    <source>
        <dbReference type="Pfam" id="PF22255"/>
    </source>
</evidence>
<comment type="caution">
    <text evidence="4">The sequence shown here is derived from an EMBL/GenBank/DDBJ whole genome shotgun (WGS) entry which is preliminary data.</text>
</comment>
<dbReference type="Gene3D" id="3.55.50.10">
    <property type="entry name" value="Baseplate protein-like domains"/>
    <property type="match status" value="1"/>
</dbReference>
<dbReference type="EMBL" id="AQFM01000037">
    <property type="protein sequence ID" value="EOR07286.1"/>
    <property type="molecule type" value="Genomic_DNA"/>
</dbReference>
<dbReference type="InterPro" id="IPR023399">
    <property type="entry name" value="Baseplate-like_2-layer_sand"/>
</dbReference>
<proteinExistence type="predicted"/>
<dbReference type="Pfam" id="PF22255">
    <property type="entry name" value="Gp44-like_2nd"/>
    <property type="match status" value="1"/>
</dbReference>
<evidence type="ECO:0008006" key="6">
    <source>
        <dbReference type="Google" id="ProtNLM"/>
    </source>
</evidence>
<evidence type="ECO:0000313" key="5">
    <source>
        <dbReference type="Proteomes" id="UP000016201"/>
    </source>
</evidence>
<organism evidence="4 5">
    <name type="scientific">Acinetobacter tandoii DSM 14970 = CIP 107469</name>
    <dbReference type="NCBI Taxonomy" id="1120927"/>
    <lineage>
        <taxon>Bacteria</taxon>
        <taxon>Pseudomonadati</taxon>
        <taxon>Pseudomonadota</taxon>
        <taxon>Gammaproteobacteria</taxon>
        <taxon>Moraxellales</taxon>
        <taxon>Moraxellaceae</taxon>
        <taxon>Acinetobacter</taxon>
    </lineage>
</organism>
<dbReference type="InterPro" id="IPR053981">
    <property type="entry name" value="Gp44/GpP-like_2nd"/>
</dbReference>
<accession>R9B4J9</accession>